<comment type="caution">
    <text evidence="1">The sequence shown here is derived from an EMBL/GenBank/DDBJ whole genome shotgun (WGS) entry which is preliminary data.</text>
</comment>
<proteinExistence type="predicted"/>
<reference evidence="1" key="1">
    <citation type="submission" date="2020-08" db="EMBL/GenBank/DDBJ databases">
        <title>Multicomponent nature underlies the extraordinary mechanical properties of spider dragline silk.</title>
        <authorList>
            <person name="Kono N."/>
            <person name="Nakamura H."/>
            <person name="Mori M."/>
            <person name="Yoshida Y."/>
            <person name="Ohtoshi R."/>
            <person name="Malay A.D."/>
            <person name="Moran D.A.P."/>
            <person name="Tomita M."/>
            <person name="Numata K."/>
            <person name="Arakawa K."/>
        </authorList>
    </citation>
    <scope>NUCLEOTIDE SEQUENCE</scope>
</reference>
<dbReference type="EMBL" id="BMAW01027050">
    <property type="protein sequence ID" value="GFT99990.1"/>
    <property type="molecule type" value="Genomic_DNA"/>
</dbReference>
<keyword evidence="2" id="KW-1185">Reference proteome</keyword>
<protein>
    <submittedName>
        <fullName evidence="1">Uncharacterized protein</fullName>
    </submittedName>
</protein>
<dbReference type="AlphaFoldDB" id="A0A8X6UB33"/>
<sequence>MLFRYGRWHCSYAGFSSILTQTLNSINDTAVVKSRRNCCIRGALPIIDSFNTDHYSREVRNHLDTTFHQQGIGRGGPMQEFFDHSTYHALTTSSLLIYNL</sequence>
<accession>A0A8X6UB33</accession>
<name>A0A8X6UB33_NEPPI</name>
<evidence type="ECO:0000313" key="1">
    <source>
        <dbReference type="EMBL" id="GFT99990.1"/>
    </source>
</evidence>
<gene>
    <name evidence="1" type="ORF">NPIL_80141</name>
</gene>
<organism evidence="1 2">
    <name type="scientific">Nephila pilipes</name>
    <name type="common">Giant wood spider</name>
    <name type="synonym">Nephila maculata</name>
    <dbReference type="NCBI Taxonomy" id="299642"/>
    <lineage>
        <taxon>Eukaryota</taxon>
        <taxon>Metazoa</taxon>
        <taxon>Ecdysozoa</taxon>
        <taxon>Arthropoda</taxon>
        <taxon>Chelicerata</taxon>
        <taxon>Arachnida</taxon>
        <taxon>Araneae</taxon>
        <taxon>Araneomorphae</taxon>
        <taxon>Entelegynae</taxon>
        <taxon>Araneoidea</taxon>
        <taxon>Nephilidae</taxon>
        <taxon>Nephila</taxon>
    </lineage>
</organism>
<dbReference type="Proteomes" id="UP000887013">
    <property type="component" value="Unassembled WGS sequence"/>
</dbReference>
<evidence type="ECO:0000313" key="2">
    <source>
        <dbReference type="Proteomes" id="UP000887013"/>
    </source>
</evidence>